<dbReference type="InterPro" id="IPR046700">
    <property type="entry name" value="DUF6570"/>
</dbReference>
<feature type="domain" description="DUF6570" evidence="1">
    <location>
        <begin position="2"/>
        <end position="89"/>
    </location>
</feature>
<dbReference type="Proteomes" id="UP000615446">
    <property type="component" value="Unassembled WGS sequence"/>
</dbReference>
<proteinExistence type="predicted"/>
<evidence type="ECO:0000313" key="4">
    <source>
        <dbReference type="Proteomes" id="UP000247702"/>
    </source>
</evidence>
<dbReference type="OrthoDB" id="2398476at2759"/>
<evidence type="ECO:0000313" key="3">
    <source>
        <dbReference type="EMBL" id="GES94680.1"/>
    </source>
</evidence>
<evidence type="ECO:0000259" key="1">
    <source>
        <dbReference type="Pfam" id="PF20209"/>
    </source>
</evidence>
<dbReference type="Proteomes" id="UP000247702">
    <property type="component" value="Unassembled WGS sequence"/>
</dbReference>
<dbReference type="Pfam" id="PF20209">
    <property type="entry name" value="DUF6570"/>
    <property type="match status" value="1"/>
</dbReference>
<reference evidence="3" key="2">
    <citation type="submission" date="2019-10" db="EMBL/GenBank/DDBJ databases">
        <title>Conservation and host-specific expression of non-tandemly repeated heterogenous ribosome RNA gene in arbuscular mycorrhizal fungi.</title>
        <authorList>
            <person name="Maeda T."/>
            <person name="Kobayashi Y."/>
            <person name="Nakagawa T."/>
            <person name="Ezawa T."/>
            <person name="Yamaguchi K."/>
            <person name="Bino T."/>
            <person name="Nishimoto Y."/>
            <person name="Shigenobu S."/>
            <person name="Kawaguchi M."/>
        </authorList>
    </citation>
    <scope>NUCLEOTIDE SEQUENCE</scope>
    <source>
        <strain evidence="3">HR1</strain>
    </source>
</reference>
<dbReference type="AlphaFoldDB" id="A0A2Z6RE81"/>
<protein>
    <submittedName>
        <fullName evidence="3">Uncharacterized protein LOC105314064</fullName>
    </submittedName>
</protein>
<organism evidence="2 4">
    <name type="scientific">Rhizophagus clarus</name>
    <dbReference type="NCBI Taxonomy" id="94130"/>
    <lineage>
        <taxon>Eukaryota</taxon>
        <taxon>Fungi</taxon>
        <taxon>Fungi incertae sedis</taxon>
        <taxon>Mucoromycota</taxon>
        <taxon>Glomeromycotina</taxon>
        <taxon>Glomeromycetes</taxon>
        <taxon>Glomerales</taxon>
        <taxon>Glomeraceae</taxon>
        <taxon>Rhizophagus</taxon>
    </lineage>
</organism>
<dbReference type="EMBL" id="BLAL01000238">
    <property type="protein sequence ID" value="GES94680.1"/>
    <property type="molecule type" value="Genomic_DNA"/>
</dbReference>
<keyword evidence="4" id="KW-1185">Reference proteome</keyword>
<reference evidence="2 4" key="1">
    <citation type="submission" date="2017-11" db="EMBL/GenBank/DDBJ databases">
        <title>The genome of Rhizophagus clarus HR1 reveals common genetic basis of auxotrophy among arbuscular mycorrhizal fungi.</title>
        <authorList>
            <person name="Kobayashi Y."/>
        </authorList>
    </citation>
    <scope>NUCLEOTIDE SEQUENCE [LARGE SCALE GENOMIC DNA]</scope>
    <source>
        <strain evidence="2 4">HR1</strain>
    </source>
</reference>
<accession>A0A2Z6RE81</accession>
<dbReference type="EMBL" id="BEXD01003335">
    <property type="protein sequence ID" value="GBC00906.1"/>
    <property type="molecule type" value="Genomic_DNA"/>
</dbReference>
<evidence type="ECO:0000313" key="2">
    <source>
        <dbReference type="EMBL" id="GBC00906.1"/>
    </source>
</evidence>
<gene>
    <name evidence="3" type="ORF">RCL2_002139500</name>
    <name evidence="2" type="ORF">RclHR1_00400020</name>
</gene>
<comment type="caution">
    <text evidence="2">The sequence shown here is derived from an EMBL/GenBank/DDBJ whole genome shotgun (WGS) entry which is preliminary data.</text>
</comment>
<name>A0A2Z6RE81_9GLOM</name>
<sequence length="116" mass="13421">MSVYRLCGDQNRYQGNVINFLQDVQEFATKLPQQPLSLDMLVICHQSANNLELFRDFRVHRLKVACTLLWLKENNCYYSDITIDHEALQSLPIDGSIDGSIDDKIQKNLISKMKMT</sequence>